<evidence type="ECO:0000313" key="3">
    <source>
        <dbReference type="Proteomes" id="UP001371218"/>
    </source>
</evidence>
<feature type="compositionally biased region" description="Pro residues" evidence="1">
    <location>
        <begin position="50"/>
        <end position="63"/>
    </location>
</feature>
<comment type="caution">
    <text evidence="2">The sequence shown here is derived from an EMBL/GenBank/DDBJ whole genome shotgun (WGS) entry which is preliminary data.</text>
</comment>
<feature type="region of interest" description="Disordered" evidence="1">
    <location>
        <begin position="136"/>
        <end position="157"/>
    </location>
</feature>
<name>A0ABU9BP66_9BURK</name>
<reference evidence="2 3" key="1">
    <citation type="submission" date="2024-04" db="EMBL/GenBank/DDBJ databases">
        <title>Novel species of the genus Ideonella isolated from streams.</title>
        <authorList>
            <person name="Lu H."/>
        </authorList>
    </citation>
    <scope>NUCLEOTIDE SEQUENCE [LARGE SCALE GENOMIC DNA]</scope>
    <source>
        <strain evidence="2 3">DXS29W</strain>
    </source>
</reference>
<dbReference type="EMBL" id="JBBUTG010000003">
    <property type="protein sequence ID" value="MEK8030705.1"/>
    <property type="molecule type" value="Genomic_DNA"/>
</dbReference>
<evidence type="ECO:0000313" key="2">
    <source>
        <dbReference type="EMBL" id="MEK8030705.1"/>
    </source>
</evidence>
<gene>
    <name evidence="2" type="ORF">AACH06_07690</name>
</gene>
<sequence length="219" mass="22471">MERYPQRRPSATSAEPARFRFWMTVLALAAGLPGCQTSPPATPVATTPAPEAPAPAVKPPSPGDSPLAAEAKWLTELFAGTPVQVVGERDGSVRLSVPMKYAFDTAQPGGGAGSAQAAVAPKAPLLAVLDKVSQSLKRQPTAKLQAAAPAGPRSAERVAAMRTQLANRGVPGWRVAAAAPPADDQVLLRLVAPPVGMRLQEDGTLAPPASGRGSNPTGR</sequence>
<evidence type="ECO:0008006" key="4">
    <source>
        <dbReference type="Google" id="ProtNLM"/>
    </source>
</evidence>
<proteinExistence type="predicted"/>
<feature type="region of interest" description="Disordered" evidence="1">
    <location>
        <begin position="199"/>
        <end position="219"/>
    </location>
</feature>
<keyword evidence="3" id="KW-1185">Reference proteome</keyword>
<dbReference type="Proteomes" id="UP001371218">
    <property type="component" value="Unassembled WGS sequence"/>
</dbReference>
<accession>A0ABU9BP66</accession>
<feature type="region of interest" description="Disordered" evidence="1">
    <location>
        <begin position="34"/>
        <end position="67"/>
    </location>
</feature>
<protein>
    <recommendedName>
        <fullName evidence="4">DUF3261 domain-containing protein</fullName>
    </recommendedName>
</protein>
<evidence type="ECO:0000256" key="1">
    <source>
        <dbReference type="SAM" id="MobiDB-lite"/>
    </source>
</evidence>
<feature type="compositionally biased region" description="Low complexity" evidence="1">
    <location>
        <begin position="37"/>
        <end position="49"/>
    </location>
</feature>
<dbReference type="RefSeq" id="WP_341425064.1">
    <property type="nucleotide sequence ID" value="NZ_JBBUTG010000003.1"/>
</dbReference>
<organism evidence="2 3">
    <name type="scientific">Ideonella lacteola</name>
    <dbReference type="NCBI Taxonomy" id="2984193"/>
    <lineage>
        <taxon>Bacteria</taxon>
        <taxon>Pseudomonadati</taxon>
        <taxon>Pseudomonadota</taxon>
        <taxon>Betaproteobacteria</taxon>
        <taxon>Burkholderiales</taxon>
        <taxon>Sphaerotilaceae</taxon>
        <taxon>Ideonella</taxon>
    </lineage>
</organism>